<evidence type="ECO:0000313" key="2">
    <source>
        <dbReference type="EMBL" id="CAE0374238.1"/>
    </source>
</evidence>
<sequence>MLVARLPPTCAILLQKELEEGKIERNSTESRKRPMLCSVASKESISSPDSSCYKTKSKRRHYSTADDSPICVSSTPYTIKTVKRSRSTNALCKDDEDARPKIKKSLSFHNQVTLLELKDPVLPVDCKEEVWWQPSEFNGFVRSELARRRELKIQSTSLLVPSYIAHQERIGSDDDSDEGIIF</sequence>
<accession>A0A7S3K453</accession>
<name>A0A7S3K453_9STRA</name>
<feature type="compositionally biased region" description="Basic and acidic residues" evidence="1">
    <location>
        <begin position="21"/>
        <end position="32"/>
    </location>
</feature>
<evidence type="ECO:0000256" key="1">
    <source>
        <dbReference type="SAM" id="MobiDB-lite"/>
    </source>
</evidence>
<gene>
    <name evidence="2" type="ORF">ALAG00032_LOCUS15041</name>
</gene>
<dbReference type="AlphaFoldDB" id="A0A7S3K453"/>
<feature type="compositionally biased region" description="Polar residues" evidence="1">
    <location>
        <begin position="41"/>
        <end position="54"/>
    </location>
</feature>
<proteinExistence type="predicted"/>
<organism evidence="2">
    <name type="scientific">Aureoumbra lagunensis</name>
    <dbReference type="NCBI Taxonomy" id="44058"/>
    <lineage>
        <taxon>Eukaryota</taxon>
        <taxon>Sar</taxon>
        <taxon>Stramenopiles</taxon>
        <taxon>Ochrophyta</taxon>
        <taxon>Pelagophyceae</taxon>
        <taxon>Pelagomonadales</taxon>
        <taxon>Aureoumbra</taxon>
    </lineage>
</organism>
<protein>
    <submittedName>
        <fullName evidence="2">Uncharacterized protein</fullName>
    </submittedName>
</protein>
<reference evidence="2" key="1">
    <citation type="submission" date="2021-01" db="EMBL/GenBank/DDBJ databases">
        <authorList>
            <person name="Corre E."/>
            <person name="Pelletier E."/>
            <person name="Niang G."/>
            <person name="Scheremetjew M."/>
            <person name="Finn R."/>
            <person name="Kale V."/>
            <person name="Holt S."/>
            <person name="Cochrane G."/>
            <person name="Meng A."/>
            <person name="Brown T."/>
            <person name="Cohen L."/>
        </authorList>
    </citation>
    <scope>NUCLEOTIDE SEQUENCE</scope>
    <source>
        <strain evidence="2">CCMP1510</strain>
    </source>
</reference>
<feature type="region of interest" description="Disordered" evidence="1">
    <location>
        <begin position="21"/>
        <end position="56"/>
    </location>
</feature>
<dbReference type="EMBL" id="HBIJ01022935">
    <property type="protein sequence ID" value="CAE0374238.1"/>
    <property type="molecule type" value="Transcribed_RNA"/>
</dbReference>